<dbReference type="RefSeq" id="WP_269883787.1">
    <property type="nucleotide sequence ID" value="NZ_JAQAGZ010000016.1"/>
</dbReference>
<evidence type="ECO:0000313" key="2">
    <source>
        <dbReference type="EMBL" id="MCZ8515256.1"/>
    </source>
</evidence>
<sequence>MLLGMQEASDDAVQEFTVYLAEDYLKLNAYTRYVRGYWQNRNGKLEVKPVGLDKSSAVISIKDANCLIVIPPTKTGIKAGEIVKAIPLGGAIFP</sequence>
<protein>
    <recommendedName>
        <fullName evidence="1">MoeA C-terminal domain-containing protein</fullName>
    </recommendedName>
</protein>
<dbReference type="Proteomes" id="UP001527882">
    <property type="component" value="Unassembled WGS sequence"/>
</dbReference>
<dbReference type="EMBL" id="JAQAGZ010000016">
    <property type="protein sequence ID" value="MCZ8515256.1"/>
    <property type="molecule type" value="Genomic_DNA"/>
</dbReference>
<organism evidence="2 3">
    <name type="scientific">Paenibacillus gyeongsangnamensis</name>
    <dbReference type="NCBI Taxonomy" id="3388067"/>
    <lineage>
        <taxon>Bacteria</taxon>
        <taxon>Bacillati</taxon>
        <taxon>Bacillota</taxon>
        <taxon>Bacilli</taxon>
        <taxon>Bacillales</taxon>
        <taxon>Paenibacillaceae</taxon>
        <taxon>Paenibacillus</taxon>
    </lineage>
</organism>
<dbReference type="Pfam" id="PF03454">
    <property type="entry name" value="MoeA_C"/>
    <property type="match status" value="1"/>
</dbReference>
<feature type="domain" description="MoeA C-terminal" evidence="1">
    <location>
        <begin position="18"/>
        <end position="88"/>
    </location>
</feature>
<evidence type="ECO:0000259" key="1">
    <source>
        <dbReference type="Pfam" id="PF03454"/>
    </source>
</evidence>
<accession>A0ABT4QES0</accession>
<name>A0ABT4QES0_9BACL</name>
<proteinExistence type="predicted"/>
<dbReference type="SUPFAM" id="SSF63867">
    <property type="entry name" value="MoeA C-terminal domain-like"/>
    <property type="match status" value="1"/>
</dbReference>
<dbReference type="InterPro" id="IPR036688">
    <property type="entry name" value="MoeA_C_domain_IV_sf"/>
</dbReference>
<reference evidence="2 3" key="1">
    <citation type="submission" date="2022-12" db="EMBL/GenBank/DDBJ databases">
        <title>Draft genome sequence of Paenibacillus sp. dW9.</title>
        <authorList>
            <person name="Choi E.-W."/>
            <person name="Kim D.-U."/>
        </authorList>
    </citation>
    <scope>NUCLEOTIDE SEQUENCE [LARGE SCALE GENOMIC DNA]</scope>
    <source>
        <strain evidence="3">dW9</strain>
    </source>
</reference>
<keyword evidence="3" id="KW-1185">Reference proteome</keyword>
<dbReference type="InterPro" id="IPR005111">
    <property type="entry name" value="MoeA_C_domain_IV"/>
</dbReference>
<dbReference type="Gene3D" id="2.40.340.10">
    <property type="entry name" value="MoeA, C-terminal, domain IV"/>
    <property type="match status" value="1"/>
</dbReference>
<evidence type="ECO:0000313" key="3">
    <source>
        <dbReference type="Proteomes" id="UP001527882"/>
    </source>
</evidence>
<comment type="caution">
    <text evidence="2">The sequence shown here is derived from an EMBL/GenBank/DDBJ whole genome shotgun (WGS) entry which is preliminary data.</text>
</comment>
<gene>
    <name evidence="2" type="ORF">O9H85_23140</name>
</gene>